<dbReference type="EMBL" id="CP065647">
    <property type="protein sequence ID" value="QPR71431.1"/>
    <property type="molecule type" value="Genomic_DNA"/>
</dbReference>
<accession>A0A415JFF7</accession>
<dbReference type="Proteomes" id="UP000435910">
    <property type="component" value="Unassembled WGS sequence"/>
</dbReference>
<dbReference type="OMA" id="CFDLAIW"/>
<dbReference type="SUPFAM" id="SSF54001">
    <property type="entry name" value="Cysteine proteinases"/>
    <property type="match status" value="1"/>
</dbReference>
<proteinExistence type="predicted"/>
<gene>
    <name evidence="2" type="ORF">CHCC16736_3765</name>
    <name evidence="1" type="ORF">I6G80_16535</name>
</gene>
<dbReference type="InterPro" id="IPR038765">
    <property type="entry name" value="Papain-like_cys_pep_sf"/>
</dbReference>
<sequence>MLFAPEAILRTWRKFDSFPMETLTKAWFYHQAGDGRQREVSMMKEHYQEYGIAGNCFDLSIWLLDEFTKDGVEAFPIGRSFKTERAHAAVIALDERGRRFLCDLGDQWLHPILIDCESEDYTNEKLGGFFPAAQVQVMPTAGGVEVLYHRPNGKVSTQVYNTDPVDMSVFLKAAEYSQAALKPAPLLECRIPFQHEIAHWEFSGWDIYLSTSKGLYREAKPDTIEGWTEKIHDISGYDKNVLKKALEIYQTRA</sequence>
<reference evidence="2 3" key="1">
    <citation type="submission" date="2019-06" db="EMBL/GenBank/DDBJ databases">
        <title>Genome sequence analysis of &gt;100 Bacillus licheniformis strains suggests intrinsic resistance to this species.</title>
        <authorList>
            <person name="Wels M."/>
            <person name="Siezen R.J."/>
            <person name="Johansen E."/>
            <person name="Stuer-Lauridsen B."/>
            <person name="Bjerre K."/>
            <person name="Nielsen B.K.K."/>
        </authorList>
    </citation>
    <scope>NUCLEOTIDE SEQUENCE [LARGE SCALE GENOMIC DNA]</scope>
    <source>
        <strain evidence="2 3">BAC-16736</strain>
    </source>
</reference>
<evidence type="ECO:0000313" key="4">
    <source>
        <dbReference type="Proteomes" id="UP000595038"/>
    </source>
</evidence>
<evidence type="ECO:0000313" key="1">
    <source>
        <dbReference type="EMBL" id="QPR71431.1"/>
    </source>
</evidence>
<dbReference type="GeneID" id="92861380"/>
<dbReference type="RefSeq" id="WP_003182215.1">
    <property type="nucleotide sequence ID" value="NZ_BEXU01000039.1"/>
</dbReference>
<evidence type="ECO:0000313" key="2">
    <source>
        <dbReference type="EMBL" id="TWL22296.1"/>
    </source>
</evidence>
<reference evidence="1 4" key="2">
    <citation type="submission" date="2020-12" db="EMBL/GenBank/DDBJ databases">
        <title>FDA dAtabase for Regulatory Grade micrObial Sequences (FDA-ARGOS): Supporting development and validation of Infectious Disease Dx tests.</title>
        <authorList>
            <person name="Nelson B."/>
            <person name="Plummer A."/>
            <person name="Tallon L."/>
            <person name="Sadzewicz L."/>
            <person name="Zhao X."/>
            <person name="Boylan J."/>
            <person name="Ott S."/>
            <person name="Bowen H."/>
            <person name="Vavikolanu K."/>
            <person name="Mehta A."/>
            <person name="Aluvathingal J."/>
            <person name="Nadendla S."/>
            <person name="Myers T."/>
            <person name="Yan Y."/>
            <person name="Sichtig H."/>
        </authorList>
    </citation>
    <scope>NUCLEOTIDE SEQUENCE [LARGE SCALE GENOMIC DNA]</scope>
    <source>
        <strain evidence="1 4">FDAARGOS_923</strain>
    </source>
</reference>
<dbReference type="EMBL" id="NILC01000029">
    <property type="protein sequence ID" value="TWL22296.1"/>
    <property type="molecule type" value="Genomic_DNA"/>
</dbReference>
<organism evidence="2 3">
    <name type="scientific">Bacillus licheniformis</name>
    <dbReference type="NCBI Taxonomy" id="1402"/>
    <lineage>
        <taxon>Bacteria</taxon>
        <taxon>Bacillati</taxon>
        <taxon>Bacillota</taxon>
        <taxon>Bacilli</taxon>
        <taxon>Bacillales</taxon>
        <taxon>Bacillaceae</taxon>
        <taxon>Bacillus</taxon>
    </lineage>
</organism>
<evidence type="ECO:0000313" key="3">
    <source>
        <dbReference type="Proteomes" id="UP000435910"/>
    </source>
</evidence>
<dbReference type="AlphaFoldDB" id="A0A415JFF7"/>
<name>A0A415JFF7_BACLI</name>
<protein>
    <submittedName>
        <fullName evidence="2">Uncharacterized protein</fullName>
    </submittedName>
</protein>
<dbReference type="Proteomes" id="UP000595038">
    <property type="component" value="Chromosome"/>
</dbReference>